<name>A0ABP6URS1_9FLAO</name>
<gene>
    <name evidence="1" type="ORF">GCM10022393_34950</name>
</gene>
<comment type="caution">
    <text evidence="1">The sequence shown here is derived from an EMBL/GenBank/DDBJ whole genome shotgun (WGS) entry which is preliminary data.</text>
</comment>
<reference evidence="2" key="1">
    <citation type="journal article" date="2019" name="Int. J. Syst. Evol. Microbiol.">
        <title>The Global Catalogue of Microorganisms (GCM) 10K type strain sequencing project: providing services to taxonomists for standard genome sequencing and annotation.</title>
        <authorList>
            <consortium name="The Broad Institute Genomics Platform"/>
            <consortium name="The Broad Institute Genome Sequencing Center for Infectious Disease"/>
            <person name="Wu L."/>
            <person name="Ma J."/>
        </authorList>
    </citation>
    <scope>NUCLEOTIDE SEQUENCE [LARGE SCALE GENOMIC DNA]</scope>
    <source>
        <strain evidence="2">JCM 17106</strain>
    </source>
</reference>
<evidence type="ECO:0000313" key="2">
    <source>
        <dbReference type="Proteomes" id="UP001500459"/>
    </source>
</evidence>
<sequence length="141" mass="14347">MNMKNNLFKNLGKVAIVLSVFFIISCGSDDDGDDVTADVFVTLPTETVSTYTGSLGYTPADGMGVVGVTDGTATITQSGSSYTISFSDGVPSITGLRFLGSDGAYASVSSDGSSLGISLDDGELAIGATIDGNTWAFSGDR</sequence>
<dbReference type="EMBL" id="BAABCW010000018">
    <property type="protein sequence ID" value="GAA3517812.1"/>
    <property type="molecule type" value="Genomic_DNA"/>
</dbReference>
<proteinExistence type="predicted"/>
<evidence type="ECO:0000313" key="1">
    <source>
        <dbReference type="EMBL" id="GAA3517812.1"/>
    </source>
</evidence>
<keyword evidence="2" id="KW-1185">Reference proteome</keyword>
<accession>A0ABP6URS1</accession>
<organism evidence="1 2">
    <name type="scientific">Aquimarina addita</name>
    <dbReference type="NCBI Taxonomy" id="870485"/>
    <lineage>
        <taxon>Bacteria</taxon>
        <taxon>Pseudomonadati</taxon>
        <taxon>Bacteroidota</taxon>
        <taxon>Flavobacteriia</taxon>
        <taxon>Flavobacteriales</taxon>
        <taxon>Flavobacteriaceae</taxon>
        <taxon>Aquimarina</taxon>
    </lineage>
</organism>
<dbReference type="PROSITE" id="PS51257">
    <property type="entry name" value="PROKAR_LIPOPROTEIN"/>
    <property type="match status" value="1"/>
</dbReference>
<protein>
    <submittedName>
        <fullName evidence="1">Uncharacterized protein</fullName>
    </submittedName>
</protein>
<dbReference type="Proteomes" id="UP001500459">
    <property type="component" value="Unassembled WGS sequence"/>
</dbReference>